<dbReference type="EMBL" id="NGMO01000003">
    <property type="protein sequence ID" value="OTP10471.1"/>
    <property type="molecule type" value="Genomic_DNA"/>
</dbReference>
<dbReference type="InterPro" id="IPR014729">
    <property type="entry name" value="Rossmann-like_a/b/a_fold"/>
</dbReference>
<dbReference type="InterPro" id="IPR006015">
    <property type="entry name" value="Universal_stress_UspA"/>
</dbReference>
<keyword evidence="2" id="KW-0963">Cytoplasm</keyword>
<dbReference type="Pfam" id="PF00582">
    <property type="entry name" value="Usp"/>
    <property type="match status" value="1"/>
</dbReference>
<comment type="similarity">
    <text evidence="1 2">Belongs to the universal stress protein A family.</text>
</comment>
<dbReference type="Proteomes" id="UP000194933">
    <property type="component" value="Unassembled WGS sequence"/>
</dbReference>
<dbReference type="PANTHER" id="PTHR46268:SF6">
    <property type="entry name" value="UNIVERSAL STRESS PROTEIN UP12"/>
    <property type="match status" value="1"/>
</dbReference>
<name>A0A242JZW2_9ENTE</name>
<evidence type="ECO:0000313" key="4">
    <source>
        <dbReference type="EMBL" id="OTP10471.1"/>
    </source>
</evidence>
<accession>A0A242JZW2</accession>
<evidence type="ECO:0000256" key="2">
    <source>
        <dbReference type="PIRNR" id="PIRNR006276"/>
    </source>
</evidence>
<dbReference type="Gene3D" id="3.40.50.620">
    <property type="entry name" value="HUPs"/>
    <property type="match status" value="1"/>
</dbReference>
<comment type="caution">
    <text evidence="4">The sequence shown here is derived from an EMBL/GenBank/DDBJ whole genome shotgun (WGS) entry which is preliminary data.</text>
</comment>
<reference evidence="4 5" key="1">
    <citation type="submission" date="2017-05" db="EMBL/GenBank/DDBJ databases">
        <title>The Genome Sequence of Enterococcus sp. 10A9_DIV0425.</title>
        <authorList>
            <consortium name="The Broad Institute Genomics Platform"/>
            <consortium name="The Broad Institute Genomic Center for Infectious Diseases"/>
            <person name="Earl A."/>
            <person name="Manson A."/>
            <person name="Schwartman J."/>
            <person name="Gilmore M."/>
            <person name="Abouelleil A."/>
            <person name="Cao P."/>
            <person name="Chapman S."/>
            <person name="Cusick C."/>
            <person name="Shea T."/>
            <person name="Young S."/>
            <person name="Neafsey D."/>
            <person name="Nusbaum C."/>
            <person name="Birren B."/>
        </authorList>
    </citation>
    <scope>NUCLEOTIDE SEQUENCE [LARGE SCALE GENOMIC DNA]</scope>
    <source>
        <strain evidence="4 5">10A9_DIV0425</strain>
    </source>
</reference>
<dbReference type="PRINTS" id="PR01438">
    <property type="entry name" value="UNVRSLSTRESS"/>
</dbReference>
<sequence>MLQQYKKIMVAVDGSAEAELAFKKAVNVALRNNGELLLAHVIDTRSFQTISSFDGMLAEQATEMAKQTLADYEATAKKAGVQTVSTVVEYGSPKHIIAKEIPEDHHVDLILLGATGLNAVERLFIGSVSEYVIRNATCDVLVVRTDTDNKLPVNEDN</sequence>
<dbReference type="PIRSF" id="PIRSF006276">
    <property type="entry name" value="UspA"/>
    <property type="match status" value="1"/>
</dbReference>
<evidence type="ECO:0000313" key="5">
    <source>
        <dbReference type="Proteomes" id="UP000194933"/>
    </source>
</evidence>
<dbReference type="RefSeq" id="WP_086285209.1">
    <property type="nucleotide sequence ID" value="NZ_NGMO01000003.1"/>
</dbReference>
<dbReference type="InterPro" id="IPR006016">
    <property type="entry name" value="UspA"/>
</dbReference>
<protein>
    <recommendedName>
        <fullName evidence="2">Universal stress protein</fullName>
    </recommendedName>
</protein>
<keyword evidence="5" id="KW-1185">Reference proteome</keyword>
<evidence type="ECO:0000256" key="1">
    <source>
        <dbReference type="ARBA" id="ARBA00008791"/>
    </source>
</evidence>
<feature type="domain" description="UspA" evidence="3">
    <location>
        <begin position="5"/>
        <end position="144"/>
    </location>
</feature>
<comment type="subcellular location">
    <subcellularLocation>
        <location evidence="2">Cytoplasm</location>
    </subcellularLocation>
</comment>
<dbReference type="GO" id="GO:0005737">
    <property type="term" value="C:cytoplasm"/>
    <property type="evidence" value="ECO:0007669"/>
    <property type="project" value="UniProtKB-SubCell"/>
</dbReference>
<evidence type="ECO:0000259" key="3">
    <source>
        <dbReference type="Pfam" id="PF00582"/>
    </source>
</evidence>
<dbReference type="CDD" id="cd00293">
    <property type="entry name" value="USP-like"/>
    <property type="match status" value="1"/>
</dbReference>
<proteinExistence type="inferred from homology"/>
<gene>
    <name evidence="4" type="ORF">A5844_002171</name>
</gene>
<dbReference type="STRING" id="1987383.A5844_002171"/>
<organism evidence="4 5">
    <name type="scientific">Candidatus Enterococcus wittei</name>
    <dbReference type="NCBI Taxonomy" id="1987383"/>
    <lineage>
        <taxon>Bacteria</taxon>
        <taxon>Bacillati</taxon>
        <taxon>Bacillota</taxon>
        <taxon>Bacilli</taxon>
        <taxon>Lactobacillales</taxon>
        <taxon>Enterococcaceae</taxon>
        <taxon>Enterococcus</taxon>
    </lineage>
</organism>
<dbReference type="PANTHER" id="PTHR46268">
    <property type="entry name" value="STRESS RESPONSE PROTEIN NHAX"/>
    <property type="match status" value="1"/>
</dbReference>
<dbReference type="AlphaFoldDB" id="A0A242JZW2"/>
<dbReference type="SUPFAM" id="SSF52402">
    <property type="entry name" value="Adenine nucleotide alpha hydrolases-like"/>
    <property type="match status" value="1"/>
</dbReference>